<dbReference type="PIRSF" id="PIRSF017082">
    <property type="entry name" value="YflP"/>
    <property type="match status" value="1"/>
</dbReference>
<dbReference type="PROSITE" id="PS51318">
    <property type="entry name" value="TAT"/>
    <property type="match status" value="1"/>
</dbReference>
<dbReference type="AlphaFoldDB" id="A0A7H9BTG2"/>
<dbReference type="CDD" id="cd07012">
    <property type="entry name" value="PBP2_Bug_TTT"/>
    <property type="match status" value="1"/>
</dbReference>
<dbReference type="InterPro" id="IPR006311">
    <property type="entry name" value="TAT_signal"/>
</dbReference>
<organism evidence="3 4">
    <name type="scientific">Paracoccus pantotrophus</name>
    <name type="common">Thiosphaera pantotropha</name>
    <dbReference type="NCBI Taxonomy" id="82367"/>
    <lineage>
        <taxon>Bacteria</taxon>
        <taxon>Pseudomonadati</taxon>
        <taxon>Pseudomonadota</taxon>
        <taxon>Alphaproteobacteria</taxon>
        <taxon>Rhodobacterales</taxon>
        <taxon>Paracoccaceae</taxon>
        <taxon>Paracoccus</taxon>
    </lineage>
</organism>
<gene>
    <name evidence="3" type="ORF">HYQ43_01560</name>
</gene>
<proteinExistence type="inferred from homology"/>
<dbReference type="PANTHER" id="PTHR42928">
    <property type="entry name" value="TRICARBOXYLATE-BINDING PROTEIN"/>
    <property type="match status" value="1"/>
</dbReference>
<comment type="similarity">
    <text evidence="1">Belongs to the UPF0065 (bug) family.</text>
</comment>
<name>A0A7H9BTG2_PARPN</name>
<dbReference type="InterPro" id="IPR005064">
    <property type="entry name" value="BUG"/>
</dbReference>
<dbReference type="Proteomes" id="UP000509322">
    <property type="component" value="Chromosome 1"/>
</dbReference>
<dbReference type="Gene3D" id="3.40.190.10">
    <property type="entry name" value="Periplasmic binding protein-like II"/>
    <property type="match status" value="1"/>
</dbReference>
<evidence type="ECO:0000256" key="1">
    <source>
        <dbReference type="ARBA" id="ARBA00006987"/>
    </source>
</evidence>
<dbReference type="SUPFAM" id="SSF53850">
    <property type="entry name" value="Periplasmic binding protein-like II"/>
    <property type="match status" value="1"/>
</dbReference>
<evidence type="ECO:0000313" key="4">
    <source>
        <dbReference type="Proteomes" id="UP000509322"/>
    </source>
</evidence>
<dbReference type="InterPro" id="IPR042100">
    <property type="entry name" value="Bug_dom1"/>
</dbReference>
<keyword evidence="2" id="KW-0732">Signal</keyword>
<reference evidence="3 4" key="1">
    <citation type="submission" date="2020-07" db="EMBL/GenBank/DDBJ databases">
        <title>The complete genome of Paracoccus pantotrophus ACCC 10489.</title>
        <authorList>
            <person name="Si Y."/>
        </authorList>
    </citation>
    <scope>NUCLEOTIDE SEQUENCE [LARGE SCALE GENOMIC DNA]</scope>
    <source>
        <strain evidence="3 4">ACCC10489</strain>
    </source>
</reference>
<dbReference type="PANTHER" id="PTHR42928:SF5">
    <property type="entry name" value="BLR1237 PROTEIN"/>
    <property type="match status" value="1"/>
</dbReference>
<feature type="signal peptide" evidence="2">
    <location>
        <begin position="1"/>
        <end position="30"/>
    </location>
</feature>
<protein>
    <submittedName>
        <fullName evidence="3">Tripartite tricarboxylate transporter substrate binding protein</fullName>
    </submittedName>
</protein>
<dbReference type="EMBL" id="CP058689">
    <property type="protein sequence ID" value="QLH14176.1"/>
    <property type="molecule type" value="Genomic_DNA"/>
</dbReference>
<dbReference type="Gene3D" id="3.40.190.150">
    <property type="entry name" value="Bordetella uptake gene, domain 1"/>
    <property type="match status" value="1"/>
</dbReference>
<accession>A0A7H9BTG2</accession>
<evidence type="ECO:0000313" key="3">
    <source>
        <dbReference type="EMBL" id="QLH14176.1"/>
    </source>
</evidence>
<evidence type="ECO:0000256" key="2">
    <source>
        <dbReference type="SAM" id="SignalP"/>
    </source>
</evidence>
<dbReference type="Pfam" id="PF03401">
    <property type="entry name" value="TctC"/>
    <property type="match status" value="1"/>
</dbReference>
<sequence>MDKNGLARRSVLSGGLAMGALAALGGPALAQSDQIRWIVGYPPGGATDAIARLLAGPVSNKLGKTIIIDNRPGAGSAIGATALAQSAGDGRTVGSADDGTLIINPVAYGNLQYDPQRDFRPVSIYAQINLLLAVGKNQPFNTAQEFLEHARTAADPVPYASPSIGTPLHLAMERLARAADVKLEHIPYRGMAPALNDVLAGVVPSIVIDYTTAREMVATGELKALATFSAARLPAVPDVPTFDEVGVTGFAAGAWQSMIVPASTPDDIVAQLSEAIAFALEDETVKTRYADLGIGMPEATGPEAFWTRWQQDKDIVQPLIRDLGIQLDG</sequence>
<feature type="chain" id="PRO_5028887811" evidence="2">
    <location>
        <begin position="31"/>
        <end position="329"/>
    </location>
</feature>